<protein>
    <submittedName>
        <fullName evidence="2">Uncharacterized protein</fullName>
    </submittedName>
</protein>
<feature type="non-terminal residue" evidence="2">
    <location>
        <position position="102"/>
    </location>
</feature>
<feature type="region of interest" description="Disordered" evidence="1">
    <location>
        <begin position="22"/>
        <end position="102"/>
    </location>
</feature>
<feature type="compositionally biased region" description="Basic and acidic residues" evidence="1">
    <location>
        <begin position="39"/>
        <end position="48"/>
    </location>
</feature>
<name>A0A6J4NBT1_9BACT</name>
<dbReference type="AlphaFoldDB" id="A0A6J4NBT1"/>
<proteinExistence type="predicted"/>
<accession>A0A6J4NBT1</accession>
<reference evidence="2" key="1">
    <citation type="submission" date="2020-02" db="EMBL/GenBank/DDBJ databases">
        <authorList>
            <person name="Meier V. D."/>
        </authorList>
    </citation>
    <scope>NUCLEOTIDE SEQUENCE</scope>
    <source>
        <strain evidence="2">AVDCRST_MAG89</strain>
    </source>
</reference>
<sequence length="102" mass="10493">DGWIGERRAGVSRLRGLGEPGGVGGWIARGAERGAGGRGADRAAERGVADGVGPVGHSRSHPGAVRRGVGPRLRGPFGTRRLSGRRPGGAFDRPLALPSRRV</sequence>
<gene>
    <name evidence="2" type="ORF">AVDCRST_MAG89-5437</name>
</gene>
<feature type="compositionally biased region" description="Gly residues" evidence="1">
    <location>
        <begin position="22"/>
        <end position="38"/>
    </location>
</feature>
<evidence type="ECO:0000256" key="1">
    <source>
        <dbReference type="SAM" id="MobiDB-lite"/>
    </source>
</evidence>
<evidence type="ECO:0000313" key="2">
    <source>
        <dbReference type="EMBL" id="CAA9381553.1"/>
    </source>
</evidence>
<organism evidence="2">
    <name type="scientific">uncultured Gemmatimonadota bacterium</name>
    <dbReference type="NCBI Taxonomy" id="203437"/>
    <lineage>
        <taxon>Bacteria</taxon>
        <taxon>Pseudomonadati</taxon>
        <taxon>Gemmatimonadota</taxon>
        <taxon>environmental samples</taxon>
    </lineage>
</organism>
<dbReference type="EMBL" id="CADCTV010001138">
    <property type="protein sequence ID" value="CAA9381553.1"/>
    <property type="molecule type" value="Genomic_DNA"/>
</dbReference>
<feature type="compositionally biased region" description="Low complexity" evidence="1">
    <location>
        <begin position="62"/>
        <end position="76"/>
    </location>
</feature>
<feature type="non-terminal residue" evidence="2">
    <location>
        <position position="1"/>
    </location>
</feature>